<dbReference type="STRING" id="1116229.S3DED3"/>
<feature type="compositionally biased region" description="Basic and acidic residues" evidence="1">
    <location>
        <begin position="891"/>
        <end position="906"/>
    </location>
</feature>
<dbReference type="Pfam" id="PF13254">
    <property type="entry name" value="DUF4045"/>
    <property type="match status" value="1"/>
</dbReference>
<evidence type="ECO:0000313" key="5">
    <source>
        <dbReference type="EMBL" id="EPE36120.1"/>
    </source>
</evidence>
<feature type="region of interest" description="Disordered" evidence="1">
    <location>
        <begin position="559"/>
        <end position="663"/>
    </location>
</feature>
<feature type="compositionally biased region" description="Basic residues" evidence="1">
    <location>
        <begin position="860"/>
        <end position="871"/>
    </location>
</feature>
<feature type="compositionally biased region" description="Basic and acidic residues" evidence="1">
    <location>
        <begin position="631"/>
        <end position="643"/>
    </location>
</feature>
<feature type="compositionally biased region" description="Low complexity" evidence="1">
    <location>
        <begin position="1024"/>
        <end position="1043"/>
    </location>
</feature>
<feature type="compositionally biased region" description="Polar residues" evidence="1">
    <location>
        <begin position="1056"/>
        <end position="1081"/>
    </location>
</feature>
<dbReference type="GO" id="GO:0051016">
    <property type="term" value="P:barbed-end actin filament capping"/>
    <property type="evidence" value="ECO:0007669"/>
    <property type="project" value="TreeGrafter"/>
</dbReference>
<dbReference type="eggNOG" id="KOG0443">
    <property type="taxonomic scope" value="Eukaryota"/>
</dbReference>
<dbReference type="GO" id="GO:0005546">
    <property type="term" value="F:phosphatidylinositol-4,5-bisphosphate binding"/>
    <property type="evidence" value="ECO:0007669"/>
    <property type="project" value="TreeGrafter"/>
</dbReference>
<feature type="domain" description="DUF4045" evidence="3">
    <location>
        <begin position="8"/>
        <end position="720"/>
    </location>
</feature>
<feature type="region of interest" description="Disordered" evidence="1">
    <location>
        <begin position="1"/>
        <end position="533"/>
    </location>
</feature>
<evidence type="ECO:0000259" key="3">
    <source>
        <dbReference type="Pfam" id="PF13254"/>
    </source>
</evidence>
<dbReference type="Gene3D" id="3.40.20.10">
    <property type="entry name" value="Severin"/>
    <property type="match status" value="3"/>
</dbReference>
<dbReference type="GO" id="GO:0051014">
    <property type="term" value="P:actin filament severing"/>
    <property type="evidence" value="ECO:0007669"/>
    <property type="project" value="TreeGrafter"/>
</dbReference>
<name>S3DED3_GLAL2</name>
<feature type="domain" description="DUF7904" evidence="4">
    <location>
        <begin position="1207"/>
        <end position="1304"/>
    </location>
</feature>
<feature type="compositionally biased region" description="Basic and acidic residues" evidence="1">
    <location>
        <begin position="947"/>
        <end position="965"/>
    </location>
</feature>
<feature type="compositionally biased region" description="Basic and acidic residues" evidence="1">
    <location>
        <begin position="129"/>
        <end position="140"/>
    </location>
</feature>
<feature type="compositionally biased region" description="Low complexity" evidence="1">
    <location>
        <begin position="381"/>
        <end position="390"/>
    </location>
</feature>
<feature type="compositionally biased region" description="Polar residues" evidence="1">
    <location>
        <begin position="764"/>
        <end position="775"/>
    </location>
</feature>
<dbReference type="GO" id="GO:0008154">
    <property type="term" value="P:actin polymerization or depolymerization"/>
    <property type="evidence" value="ECO:0007669"/>
    <property type="project" value="TreeGrafter"/>
</dbReference>
<feature type="compositionally biased region" description="Polar residues" evidence="1">
    <location>
        <begin position="89"/>
        <end position="101"/>
    </location>
</feature>
<proteinExistence type="predicted"/>
<feature type="compositionally biased region" description="Low complexity" evidence="1">
    <location>
        <begin position="818"/>
        <end position="836"/>
    </location>
</feature>
<feature type="compositionally biased region" description="Basic and acidic residues" evidence="1">
    <location>
        <begin position="16"/>
        <end position="56"/>
    </location>
</feature>
<dbReference type="HOGENOM" id="CLU_001208_0_0_1"/>
<dbReference type="InterPro" id="IPR057226">
    <property type="entry name" value="DUF7904"/>
</dbReference>
<dbReference type="SMART" id="SM00262">
    <property type="entry name" value="GEL"/>
    <property type="match status" value="3"/>
</dbReference>
<feature type="compositionally biased region" description="Basic and acidic residues" evidence="1">
    <location>
        <begin position="317"/>
        <end position="326"/>
    </location>
</feature>
<feature type="compositionally biased region" description="Low complexity" evidence="1">
    <location>
        <begin position="57"/>
        <end position="73"/>
    </location>
</feature>
<feature type="compositionally biased region" description="Polar residues" evidence="1">
    <location>
        <begin position="837"/>
        <end position="852"/>
    </location>
</feature>
<evidence type="ECO:0000313" key="6">
    <source>
        <dbReference type="Proteomes" id="UP000016922"/>
    </source>
</evidence>
<dbReference type="SUPFAM" id="SSF55753">
    <property type="entry name" value="Actin depolymerizing proteins"/>
    <property type="match status" value="3"/>
</dbReference>
<accession>S3DED3</accession>
<dbReference type="InterPro" id="IPR029006">
    <property type="entry name" value="ADF-H/Gelsolin-like_dom_sf"/>
</dbReference>
<feature type="compositionally biased region" description="Polar residues" evidence="1">
    <location>
        <begin position="144"/>
        <end position="156"/>
    </location>
</feature>
<dbReference type="GO" id="GO:0005737">
    <property type="term" value="C:cytoplasm"/>
    <property type="evidence" value="ECO:0007669"/>
    <property type="project" value="TreeGrafter"/>
</dbReference>
<feature type="compositionally biased region" description="Basic and acidic residues" evidence="1">
    <location>
        <begin position="719"/>
        <end position="729"/>
    </location>
</feature>
<feature type="compositionally biased region" description="Polar residues" evidence="1">
    <location>
        <begin position="584"/>
        <end position="602"/>
    </location>
</feature>
<dbReference type="InterPro" id="IPR007123">
    <property type="entry name" value="Gelsolin-like_dom"/>
</dbReference>
<dbReference type="GeneID" id="19464512"/>
<feature type="compositionally biased region" description="Polar residues" evidence="1">
    <location>
        <begin position="1011"/>
        <end position="1023"/>
    </location>
</feature>
<dbReference type="PANTHER" id="PTHR11977:SF133">
    <property type="entry name" value="DUF4045 DOMAIN-CONTAINING PROTEIN"/>
    <property type="match status" value="1"/>
</dbReference>
<feature type="domain" description="Gelsolin-like" evidence="2">
    <location>
        <begin position="1327"/>
        <end position="1395"/>
    </location>
</feature>
<evidence type="ECO:0000259" key="2">
    <source>
        <dbReference type="Pfam" id="PF00626"/>
    </source>
</evidence>
<sequence>MASENNGSEDVNDFLQRIKELGDRRDQEDEERNRKLEEEILQGRKERQARRSERARSISPAKSSPASTPTASKVSLALPTHSRALSPAIDSNSRSESAQDTTIDDAMERLADLQLSPSKENYLPGNRDISGDSDVKRNDVARVTPSSAMPSRSSPFQRRPTSRGSDHARSRPLSMVATENAARSPKPILSPELEPSAADPTLSRDQIARSLANKDPAWFRQTADRGLSSPAYRRNQVEDDERSDHGQSSSRVQMPGMSREASVGDNTASDPADRSLSPSRSSIVIGASSRSSYHASPAASGRIGSPLPLSSAQRLDPPSHDGKSEARTLAMSPSQGRISPERLDRPLSPTKGMGGFVQSAMMKRSDSVNKRWSVQSPTGLNRVNSVASNRSSHDIGGNTQSAIGTSRPDSLSRGNSPHPSSRPTSSHSNATFTQDSISTTQPQGHSPITDSDGFKKPALPPSRSQTPPATKPQEASGVVDSQPRIEATPPSSPSKTMDSRRWSPTKSSWLESALNKPDSPKPKVAPPPQQPSWMAEITKAKQKSSVDLGRPAVGVKHEVNIGGLMRSPPLGGVTKPLGVGSLASGVSPNLVKNRTGSVTSQVVKDAPAQRETNEEKPTTPAVRSPPTIAKAKPETPPKKDFRASLKPRQPPPNNSGTNEPEFKNVFGQLRRTTTQNYVAPDELKNNITRGKAALNVTGGPKKTERVDDFKEAILKKKDDFKKAQSEGKGVRPASGTIKNEVLPEALARRKTLVKSDEGPPKIDLQNNAPFVSRTASPKPLLPSKDFSDSTGVRNKDSPSGKLAGRFNPALAGLLARGPPSMASDTSRSSSPANSASQRTVSMSTSATDTQEAGPQLTHMTKSRARGPRRKAPTSVPNASTPVSAPIDSVESLEKKPEYSHRAEKTPGKPVSIKPSMTAEIETKNPGSEPSSPRKLDMKRRSQFLQDVPKDIIKDEIAESQSDRPRPLSPIKRSHTGNFSATNKATVLESSKAMAIQPSTPTKPQSLVGPRSPSNSSSLGPTQRSLPSQSVAPSSSQSSIPSSPRGVKPSTERVELQPSNSVKSATSLWDRNSKTSPQQSPRLPSPIKLPTHEDEKAALISAGLRSVSPVKRATPDITESQPKQSARPLPVPPKKSTLSPRPLENLSSSPISPKRDGNNPHSSEAFSFVEFFHDRTPPLGYTADTGLILSSKPLDRNLSIRTLNSTQYQLVGEGKKQLVPSHQERILFEGNLYLCSHTFVDQRGKKSTEVYYWIGDDVPRHVAAESETFARKEAKNFGGTLVIIKQGKETSEFFHALGGIIIIRRGTSNRFDSLSPSILCARNYFGHIVFDEVDFFQNSLCSGFPYLISTGVKAYLWKGKGSSIEELSCARLVGMEFGLTGEIEEVDDGHEPANFLEVFGGAEIPNSADHWRLKPQYSRYGSRLFRASNGSREPITEISPFCQGDVSPSNVYVLDAFFEIYVIIGARAQSQYAAFHHALSFVQEYGILAASMEDRPFVPVSTVVVEGIPRDMKSVFRTWREELTPTTIQKAGLQRGRSLRVIPLNAAIEATR</sequence>
<dbReference type="GO" id="GO:0051015">
    <property type="term" value="F:actin filament binding"/>
    <property type="evidence" value="ECO:0007669"/>
    <property type="project" value="InterPro"/>
</dbReference>
<feature type="region of interest" description="Disordered" evidence="1">
    <location>
        <begin position="719"/>
        <end position="1161"/>
    </location>
</feature>
<dbReference type="PANTHER" id="PTHR11977">
    <property type="entry name" value="VILLIN"/>
    <property type="match status" value="1"/>
</dbReference>
<dbReference type="OMA" id="AFFEIYV"/>
<organism evidence="5 6">
    <name type="scientific">Glarea lozoyensis (strain ATCC 20868 / MF5171)</name>
    <dbReference type="NCBI Taxonomy" id="1116229"/>
    <lineage>
        <taxon>Eukaryota</taxon>
        <taxon>Fungi</taxon>
        <taxon>Dikarya</taxon>
        <taxon>Ascomycota</taxon>
        <taxon>Pezizomycotina</taxon>
        <taxon>Leotiomycetes</taxon>
        <taxon>Helotiales</taxon>
        <taxon>Helotiaceae</taxon>
        <taxon>Glarea</taxon>
    </lineage>
</organism>
<dbReference type="InterPro" id="IPR007122">
    <property type="entry name" value="Villin/Gelsolin"/>
</dbReference>
<feature type="compositionally biased region" description="Polar residues" evidence="1">
    <location>
        <begin position="397"/>
        <end position="415"/>
    </location>
</feature>
<dbReference type="Pfam" id="PF25480">
    <property type="entry name" value="DUF7904"/>
    <property type="match status" value="1"/>
</dbReference>
<feature type="compositionally biased region" description="Basic and acidic residues" evidence="1">
    <location>
        <begin position="607"/>
        <end position="617"/>
    </location>
</feature>
<dbReference type="OrthoDB" id="6375767at2759"/>
<dbReference type="Proteomes" id="UP000016922">
    <property type="component" value="Unassembled WGS sequence"/>
</dbReference>
<feature type="compositionally biased region" description="Polar residues" evidence="1">
    <location>
        <begin position="975"/>
        <end position="988"/>
    </location>
</feature>
<dbReference type="InterPro" id="IPR025118">
    <property type="entry name" value="DUF4045"/>
</dbReference>
<dbReference type="EMBL" id="KE145353">
    <property type="protein sequence ID" value="EPE36120.1"/>
    <property type="molecule type" value="Genomic_DNA"/>
</dbReference>
<feature type="compositionally biased region" description="Polar residues" evidence="1">
    <location>
        <begin position="429"/>
        <end position="449"/>
    </location>
</feature>
<gene>
    <name evidence="5" type="ORF">GLAREA_05458</name>
</gene>
<evidence type="ECO:0000256" key="1">
    <source>
        <dbReference type="SAM" id="MobiDB-lite"/>
    </source>
</evidence>
<protein>
    <submittedName>
        <fullName evidence="5">Actin depolymerizing protein</fullName>
    </submittedName>
</protein>
<reference evidence="5 6" key="1">
    <citation type="journal article" date="2013" name="BMC Genomics">
        <title>Genomics-driven discovery of the pneumocandin biosynthetic gene cluster in the fungus Glarea lozoyensis.</title>
        <authorList>
            <person name="Chen L."/>
            <person name="Yue Q."/>
            <person name="Zhang X."/>
            <person name="Xiang M."/>
            <person name="Wang C."/>
            <person name="Li S."/>
            <person name="Che Y."/>
            <person name="Ortiz-Lopez F.J."/>
            <person name="Bills G.F."/>
            <person name="Liu X."/>
            <person name="An Z."/>
        </authorList>
    </citation>
    <scope>NUCLEOTIDE SEQUENCE [LARGE SCALE GENOMIC DNA]</scope>
    <source>
        <strain evidence="6">ATCC 20868 / MF5171</strain>
    </source>
</reference>
<feature type="compositionally biased region" description="Low complexity" evidence="1">
    <location>
        <begin position="277"/>
        <end position="292"/>
    </location>
</feature>
<dbReference type="RefSeq" id="XP_008076938.1">
    <property type="nucleotide sequence ID" value="XM_008078747.1"/>
</dbReference>
<dbReference type="GO" id="GO:0015629">
    <property type="term" value="C:actin cytoskeleton"/>
    <property type="evidence" value="ECO:0007669"/>
    <property type="project" value="TreeGrafter"/>
</dbReference>
<evidence type="ECO:0000259" key="4">
    <source>
        <dbReference type="Pfam" id="PF25480"/>
    </source>
</evidence>
<feature type="compositionally biased region" description="Polar residues" evidence="1">
    <location>
        <begin position="370"/>
        <end position="379"/>
    </location>
</feature>
<dbReference type="Pfam" id="PF00626">
    <property type="entry name" value="Gelsolin"/>
    <property type="match status" value="1"/>
</dbReference>
<feature type="compositionally biased region" description="Low complexity" evidence="1">
    <location>
        <begin position="416"/>
        <end position="428"/>
    </location>
</feature>
<dbReference type="KEGG" id="glz:GLAREA_05458"/>
<keyword evidence="6" id="KW-1185">Reference proteome</keyword>